<proteinExistence type="predicted"/>
<name>A0A2G1XCA8_STRCJ</name>
<dbReference type="AlphaFoldDB" id="A0A2G1XCA8"/>
<dbReference type="RefSeq" id="WP_099201807.1">
    <property type="nucleotide sequence ID" value="NZ_JBIRXA010000006.1"/>
</dbReference>
<feature type="region of interest" description="Disordered" evidence="1">
    <location>
        <begin position="1"/>
        <end position="24"/>
    </location>
</feature>
<dbReference type="Proteomes" id="UP000222531">
    <property type="component" value="Unassembled WGS sequence"/>
</dbReference>
<reference evidence="2 3" key="1">
    <citation type="journal article" date="2017" name="Biochemistry">
        <title>Identification of the Biosynthetic Pathway for the Antibiotic Bicyclomycin.</title>
        <authorList>
            <person name="Patteson J."/>
            <person name="Cai W."/>
            <person name="Johnson R.A."/>
            <person name="Santa Maria K."/>
            <person name="Li B."/>
        </authorList>
    </citation>
    <scope>NUCLEOTIDE SEQUENCE [LARGE SCALE GENOMIC DNA]</scope>
    <source>
        <strain evidence="2 3">ATCC 21532</strain>
    </source>
</reference>
<feature type="compositionally biased region" description="Polar residues" evidence="1">
    <location>
        <begin position="1"/>
        <end position="15"/>
    </location>
</feature>
<sequence length="67" mass="7125">MVNRSPFSSHGSLGSQKLAKGELRTTDVRLRVASGAPPGHATVMMWGGPENGSYQRATTRVIEVTAN</sequence>
<protein>
    <submittedName>
        <fullName evidence="2">Uncharacterized protein</fullName>
    </submittedName>
</protein>
<accession>A0A2G1XCA8</accession>
<keyword evidence="3" id="KW-1185">Reference proteome</keyword>
<dbReference type="EMBL" id="NHZO01000156">
    <property type="protein sequence ID" value="PHQ48862.1"/>
    <property type="molecule type" value="Genomic_DNA"/>
</dbReference>
<evidence type="ECO:0000313" key="2">
    <source>
        <dbReference type="EMBL" id="PHQ48862.1"/>
    </source>
</evidence>
<evidence type="ECO:0000313" key="3">
    <source>
        <dbReference type="Proteomes" id="UP000222531"/>
    </source>
</evidence>
<evidence type="ECO:0000256" key="1">
    <source>
        <dbReference type="SAM" id="MobiDB-lite"/>
    </source>
</evidence>
<comment type="caution">
    <text evidence="2">The sequence shown here is derived from an EMBL/GenBank/DDBJ whole genome shotgun (WGS) entry which is preliminary data.</text>
</comment>
<gene>
    <name evidence="2" type="ORF">BLA24_27770</name>
</gene>
<organism evidence="2 3">
    <name type="scientific">Streptomyces cinnamoneus</name>
    <name type="common">Streptoverticillium cinnamoneum</name>
    <dbReference type="NCBI Taxonomy" id="53446"/>
    <lineage>
        <taxon>Bacteria</taxon>
        <taxon>Bacillati</taxon>
        <taxon>Actinomycetota</taxon>
        <taxon>Actinomycetes</taxon>
        <taxon>Kitasatosporales</taxon>
        <taxon>Streptomycetaceae</taxon>
        <taxon>Streptomyces</taxon>
        <taxon>Streptomyces cinnamoneus group</taxon>
    </lineage>
</organism>